<name>A0A0L9TKX7_PHAAN</name>
<protein>
    <submittedName>
        <fullName evidence="1">Uncharacterized protein</fullName>
    </submittedName>
</protein>
<dbReference type="Gramene" id="KOM31131">
    <property type="protein sequence ID" value="KOM31131"/>
    <property type="gene ID" value="LR48_Vigan01g068600"/>
</dbReference>
<accession>A0A0L9TKX7</accession>
<reference evidence="2" key="1">
    <citation type="journal article" date="2015" name="Proc. Natl. Acad. Sci. U.S.A.">
        <title>Genome sequencing of adzuki bean (Vigna angularis) provides insight into high starch and low fat accumulation and domestication.</title>
        <authorList>
            <person name="Yang K."/>
            <person name="Tian Z."/>
            <person name="Chen C."/>
            <person name="Luo L."/>
            <person name="Zhao B."/>
            <person name="Wang Z."/>
            <person name="Yu L."/>
            <person name="Li Y."/>
            <person name="Sun Y."/>
            <person name="Li W."/>
            <person name="Chen Y."/>
            <person name="Li Y."/>
            <person name="Zhang Y."/>
            <person name="Ai D."/>
            <person name="Zhao J."/>
            <person name="Shang C."/>
            <person name="Ma Y."/>
            <person name="Wu B."/>
            <person name="Wang M."/>
            <person name="Gao L."/>
            <person name="Sun D."/>
            <person name="Zhang P."/>
            <person name="Guo F."/>
            <person name="Wang W."/>
            <person name="Li Y."/>
            <person name="Wang J."/>
            <person name="Varshney R.K."/>
            <person name="Wang J."/>
            <person name="Ling H.Q."/>
            <person name="Wan P."/>
        </authorList>
    </citation>
    <scope>NUCLEOTIDE SEQUENCE</scope>
    <source>
        <strain evidence="2">cv. Jingnong 6</strain>
    </source>
</reference>
<evidence type="ECO:0000313" key="2">
    <source>
        <dbReference type="Proteomes" id="UP000053144"/>
    </source>
</evidence>
<sequence length="144" mass="16102">MRGFPHSKTLVVPPVIASSRVTILASRKKKNVVNRKKLVSHAQVTNRSDCFPIKDSSHPRKLTLVLENLLNVKEKIDVDLLLQLPRPIFCREVLCVLHAEHPTALFEAKSVPLEVVDLTIEDALGESVKETQVEDTQVIKNPLA</sequence>
<dbReference type="AlphaFoldDB" id="A0A0L9TKX7"/>
<evidence type="ECO:0000313" key="1">
    <source>
        <dbReference type="EMBL" id="KOM31131.1"/>
    </source>
</evidence>
<dbReference type="Proteomes" id="UP000053144">
    <property type="component" value="Chromosome 1"/>
</dbReference>
<organism evidence="1 2">
    <name type="scientific">Phaseolus angularis</name>
    <name type="common">Azuki bean</name>
    <name type="synonym">Vigna angularis</name>
    <dbReference type="NCBI Taxonomy" id="3914"/>
    <lineage>
        <taxon>Eukaryota</taxon>
        <taxon>Viridiplantae</taxon>
        <taxon>Streptophyta</taxon>
        <taxon>Embryophyta</taxon>
        <taxon>Tracheophyta</taxon>
        <taxon>Spermatophyta</taxon>
        <taxon>Magnoliopsida</taxon>
        <taxon>eudicotyledons</taxon>
        <taxon>Gunneridae</taxon>
        <taxon>Pentapetalae</taxon>
        <taxon>rosids</taxon>
        <taxon>fabids</taxon>
        <taxon>Fabales</taxon>
        <taxon>Fabaceae</taxon>
        <taxon>Papilionoideae</taxon>
        <taxon>50 kb inversion clade</taxon>
        <taxon>NPAAA clade</taxon>
        <taxon>indigoferoid/millettioid clade</taxon>
        <taxon>Phaseoleae</taxon>
        <taxon>Vigna</taxon>
    </lineage>
</organism>
<dbReference type="EMBL" id="CM003371">
    <property type="protein sequence ID" value="KOM31131.1"/>
    <property type="molecule type" value="Genomic_DNA"/>
</dbReference>
<proteinExistence type="predicted"/>
<gene>
    <name evidence="1" type="ORF">LR48_Vigan01g068600</name>
</gene>